<keyword evidence="4" id="KW-1185">Reference proteome</keyword>
<dbReference type="InterPro" id="IPR036390">
    <property type="entry name" value="WH_DNA-bd_sf"/>
</dbReference>
<gene>
    <name evidence="3" type="ORF">ACFSBX_16955</name>
</gene>
<name>A0ABD6CU54_9EURY</name>
<reference evidence="3 4" key="1">
    <citation type="journal article" date="2019" name="Int. J. Syst. Evol. Microbiol.">
        <title>The Global Catalogue of Microorganisms (GCM) 10K type strain sequencing project: providing services to taxonomists for standard genome sequencing and annotation.</title>
        <authorList>
            <consortium name="The Broad Institute Genomics Platform"/>
            <consortium name="The Broad Institute Genome Sequencing Center for Infectious Disease"/>
            <person name="Wu L."/>
            <person name="Ma J."/>
        </authorList>
    </citation>
    <scope>NUCLEOTIDE SEQUENCE [LARGE SCALE GENOMIC DNA]</scope>
    <source>
        <strain evidence="3 4">CGMCC 1.12121</strain>
    </source>
</reference>
<proteinExistence type="predicted"/>
<dbReference type="CDD" id="cd00090">
    <property type="entry name" value="HTH_ARSR"/>
    <property type="match status" value="1"/>
</dbReference>
<dbReference type="AlphaFoldDB" id="A0ABD6CU54"/>
<organism evidence="3 4">
    <name type="scientific">Halobellus rarus</name>
    <dbReference type="NCBI Taxonomy" id="1126237"/>
    <lineage>
        <taxon>Archaea</taxon>
        <taxon>Methanobacteriati</taxon>
        <taxon>Methanobacteriota</taxon>
        <taxon>Stenosarchaea group</taxon>
        <taxon>Halobacteria</taxon>
        <taxon>Halobacteriales</taxon>
        <taxon>Haloferacaceae</taxon>
        <taxon>Halobellus</taxon>
    </lineage>
</organism>
<dbReference type="Pfam" id="PF08350">
    <property type="entry name" value="FilR1_middle"/>
    <property type="match status" value="1"/>
</dbReference>
<feature type="domain" description="Methanogenesis regulatory protein FilR1 middle" evidence="1">
    <location>
        <begin position="131"/>
        <end position="262"/>
    </location>
</feature>
<dbReference type="InterPro" id="IPR011991">
    <property type="entry name" value="ArsR-like_HTH"/>
</dbReference>
<dbReference type="RefSeq" id="WP_390278317.1">
    <property type="nucleotide sequence ID" value="NZ_JBHUDK010000016.1"/>
</dbReference>
<evidence type="ECO:0000259" key="2">
    <source>
        <dbReference type="Pfam" id="PF25213"/>
    </source>
</evidence>
<accession>A0ABD6CU54</accession>
<evidence type="ECO:0000259" key="1">
    <source>
        <dbReference type="Pfam" id="PF08350"/>
    </source>
</evidence>
<evidence type="ECO:0000313" key="3">
    <source>
        <dbReference type="EMBL" id="MFD1600630.1"/>
    </source>
</evidence>
<dbReference type="InterPro" id="IPR057527">
    <property type="entry name" value="HVO_A0261-like_N"/>
</dbReference>
<dbReference type="InterPro" id="IPR013561">
    <property type="entry name" value="FilR1_middle_dom"/>
</dbReference>
<evidence type="ECO:0000313" key="4">
    <source>
        <dbReference type="Proteomes" id="UP001597085"/>
    </source>
</evidence>
<dbReference type="EMBL" id="JBHUDK010000016">
    <property type="protein sequence ID" value="MFD1600630.1"/>
    <property type="molecule type" value="Genomic_DNA"/>
</dbReference>
<sequence length="267" mass="30066">MSSSNNFDFTGQMSVPPSTEIQKLVAKRSEYLDALLENRFRKTELEDELSAPRSTVDRSIRELETAGLVQRVDGEFMITKTGEFAYRRYTEYASWHQTLSEAQPILNTIDYDIPTEVISNAEVYNSLEHFPDNPVVTPVELISESPYFKGITPIVMSTYIERIPGLLDQGIEYTGITTPDVVESVRNSSAIDLDFPDDSDGSYRLLVTEIPFSFALWIIEPNQTKHVGITAHNESGTVGAIISKHPTVVEWGEQIYEEYAERAEGVI</sequence>
<dbReference type="Pfam" id="PF25213">
    <property type="entry name" value="HVO_A0261_N"/>
    <property type="match status" value="1"/>
</dbReference>
<protein>
    <submittedName>
        <fullName evidence="3">Helix-turn-helix transcriptional regulator</fullName>
    </submittedName>
</protein>
<dbReference type="SUPFAM" id="SSF46785">
    <property type="entry name" value="Winged helix' DNA-binding domain"/>
    <property type="match status" value="1"/>
</dbReference>
<feature type="domain" description="HVO-A0261-like N-terminal" evidence="2">
    <location>
        <begin position="25"/>
        <end position="93"/>
    </location>
</feature>
<dbReference type="Proteomes" id="UP001597085">
    <property type="component" value="Unassembled WGS sequence"/>
</dbReference>
<comment type="caution">
    <text evidence="3">The sequence shown here is derived from an EMBL/GenBank/DDBJ whole genome shotgun (WGS) entry which is preliminary data.</text>
</comment>